<evidence type="ECO:0000259" key="7">
    <source>
        <dbReference type="PROSITE" id="PS51296"/>
    </source>
</evidence>
<evidence type="ECO:0000256" key="1">
    <source>
        <dbReference type="ARBA" id="ARBA00001962"/>
    </source>
</evidence>
<dbReference type="Gene3D" id="3.90.380.10">
    <property type="entry name" value="Naphthalene 1,2-dioxygenase Alpha Subunit, Chain A, domain 1"/>
    <property type="match status" value="1"/>
</dbReference>
<dbReference type="PRINTS" id="PR00090">
    <property type="entry name" value="RNGDIOXGNASE"/>
</dbReference>
<dbReference type="InterPro" id="IPR017941">
    <property type="entry name" value="Rieske_2Fe-2S"/>
</dbReference>
<dbReference type="InterPro" id="IPR001663">
    <property type="entry name" value="Rng_hydr_dOase-A"/>
</dbReference>
<feature type="domain" description="Rieske" evidence="7">
    <location>
        <begin position="48"/>
        <end position="157"/>
    </location>
</feature>
<protein>
    <submittedName>
        <fullName evidence="8">Aromatic ring-hydroxylating dioxygenase subunit alpha</fullName>
    </submittedName>
</protein>
<dbReference type="Proteomes" id="UP001206639">
    <property type="component" value="Unassembled WGS sequence"/>
</dbReference>
<dbReference type="PROSITE" id="PS51296">
    <property type="entry name" value="RIESKE"/>
    <property type="match status" value="1"/>
</dbReference>
<keyword evidence="4" id="KW-0560">Oxidoreductase</keyword>
<sequence length="457" mass="51927">MVRQTSTVEWAPLPVPHAVQAVDRIPKQRYFNRDFYELEAEMLWPRVWQMACRLEEIPKPGDFVEYEILDQSIIVVRVDDTTVRAYYNACRHRGMKLVEGRGTKRTFVCPFHGWCWSLDGKSTFVLRSDVFDETNLSADDLALAPVRCELWGGCAWINLDDGAPALRDCIEPFAAKHDEWKVSALRTEWWKSCVLPVNWKLATAAFMEGYHVPQTHPQLLPSAFHPQSESVHPVVQASLYFMRTLGSGMGGMTHENDVRIAEGLQNMPLPDDPAKAMTAWRSAVNDGVTQWHRARGCDFPDLNDLDRRGVIDPIGFCFPHYFLLPQYSSASSYRIRPLGPEETLFEIWSLTRYPEDRSPGRPIPPEPLAPDDPSWPTIPGQDFANLPRQQKGLHARGFEYMRLSTQIEGLISNFERVIDGFLAGLPQERLVPAIRLTNTTIDVPVANLDLSESVPAR</sequence>
<name>A0ABT2MIE9_9MYCO</name>
<dbReference type="Pfam" id="PF00848">
    <property type="entry name" value="Ring_hydroxyl_A"/>
    <property type="match status" value="1"/>
</dbReference>
<evidence type="ECO:0000256" key="6">
    <source>
        <dbReference type="ARBA" id="ARBA00023014"/>
    </source>
</evidence>
<reference evidence="9" key="1">
    <citation type="submission" date="2023-07" db="EMBL/GenBank/DDBJ databases">
        <authorList>
            <person name="Deng Y."/>
            <person name="Zhang Y.-Q."/>
        </authorList>
    </citation>
    <scope>NUCLEOTIDE SEQUENCE [LARGE SCALE GENOMIC DNA]</scope>
    <source>
        <strain evidence="9">CPCC 205710</strain>
    </source>
</reference>
<organism evidence="8 9">
    <name type="scientific">Mycobacterium deserti</name>
    <dbReference type="NCBI Taxonomy" id="2978347"/>
    <lineage>
        <taxon>Bacteria</taxon>
        <taxon>Bacillati</taxon>
        <taxon>Actinomycetota</taxon>
        <taxon>Actinomycetes</taxon>
        <taxon>Mycobacteriales</taxon>
        <taxon>Mycobacteriaceae</taxon>
        <taxon>Mycobacterium</taxon>
    </lineage>
</organism>
<keyword evidence="6" id="KW-0411">Iron-sulfur</keyword>
<evidence type="ECO:0000256" key="4">
    <source>
        <dbReference type="ARBA" id="ARBA00023002"/>
    </source>
</evidence>
<gene>
    <name evidence="8" type="ORF">N4S67_27040</name>
</gene>
<dbReference type="InterPro" id="IPR036922">
    <property type="entry name" value="Rieske_2Fe-2S_sf"/>
</dbReference>
<dbReference type="PANTHER" id="PTHR43756:SF5">
    <property type="entry name" value="CHOLINE MONOOXYGENASE, CHLOROPLASTIC"/>
    <property type="match status" value="1"/>
</dbReference>
<dbReference type="Pfam" id="PF00355">
    <property type="entry name" value="Rieske"/>
    <property type="match status" value="1"/>
</dbReference>
<keyword evidence="5" id="KW-0408">Iron</keyword>
<dbReference type="RefSeq" id="WP_260996122.1">
    <property type="nucleotide sequence ID" value="NZ_JAODWD010000007.1"/>
</dbReference>
<dbReference type="Gene3D" id="2.102.10.10">
    <property type="entry name" value="Rieske [2Fe-2S] iron-sulphur domain"/>
    <property type="match status" value="1"/>
</dbReference>
<dbReference type="SUPFAM" id="SSF50022">
    <property type="entry name" value="ISP domain"/>
    <property type="match status" value="1"/>
</dbReference>
<dbReference type="SUPFAM" id="SSF55961">
    <property type="entry name" value="Bet v1-like"/>
    <property type="match status" value="1"/>
</dbReference>
<evidence type="ECO:0000256" key="5">
    <source>
        <dbReference type="ARBA" id="ARBA00023004"/>
    </source>
</evidence>
<evidence type="ECO:0000256" key="2">
    <source>
        <dbReference type="ARBA" id="ARBA00022714"/>
    </source>
</evidence>
<dbReference type="GO" id="GO:0051213">
    <property type="term" value="F:dioxygenase activity"/>
    <property type="evidence" value="ECO:0007669"/>
    <property type="project" value="UniProtKB-KW"/>
</dbReference>
<accession>A0ABT2MIE9</accession>
<comment type="cofactor">
    <cofactor evidence="1">
        <name>Fe cation</name>
        <dbReference type="ChEBI" id="CHEBI:24875"/>
    </cofactor>
</comment>
<evidence type="ECO:0000313" key="9">
    <source>
        <dbReference type="Proteomes" id="UP001206639"/>
    </source>
</evidence>
<comment type="caution">
    <text evidence="8">The sequence shown here is derived from an EMBL/GenBank/DDBJ whole genome shotgun (WGS) entry which is preliminary data.</text>
</comment>
<evidence type="ECO:0000313" key="8">
    <source>
        <dbReference type="EMBL" id="MCT7662060.1"/>
    </source>
</evidence>
<keyword evidence="2" id="KW-0001">2Fe-2S</keyword>
<dbReference type="CDD" id="cd08882">
    <property type="entry name" value="RHO_alpha_C_MupW-like"/>
    <property type="match status" value="1"/>
</dbReference>
<keyword evidence="8" id="KW-0223">Dioxygenase</keyword>
<dbReference type="CDD" id="cd03469">
    <property type="entry name" value="Rieske_RO_Alpha_N"/>
    <property type="match status" value="1"/>
</dbReference>
<dbReference type="EMBL" id="JAODWD010000007">
    <property type="protein sequence ID" value="MCT7662060.1"/>
    <property type="molecule type" value="Genomic_DNA"/>
</dbReference>
<dbReference type="PANTHER" id="PTHR43756">
    <property type="entry name" value="CHOLINE MONOOXYGENASE, CHLOROPLASTIC"/>
    <property type="match status" value="1"/>
</dbReference>
<evidence type="ECO:0000256" key="3">
    <source>
        <dbReference type="ARBA" id="ARBA00022723"/>
    </source>
</evidence>
<keyword evidence="9" id="KW-1185">Reference proteome</keyword>
<keyword evidence="3" id="KW-0479">Metal-binding</keyword>
<dbReference type="InterPro" id="IPR015879">
    <property type="entry name" value="Ring_hydroxy_dOase_asu_C_dom"/>
</dbReference>
<proteinExistence type="predicted"/>